<dbReference type="Gramene" id="EES13376">
    <property type="protein sequence ID" value="EES13376"/>
    <property type="gene ID" value="SORBI_3007G044600"/>
</dbReference>
<feature type="region of interest" description="Disordered" evidence="1">
    <location>
        <begin position="212"/>
        <end position="252"/>
    </location>
</feature>
<accession>A0A921QJ39</accession>
<dbReference type="EMBL" id="CM027686">
    <property type="protein sequence ID" value="KAG0522556.1"/>
    <property type="molecule type" value="Genomic_DNA"/>
</dbReference>
<dbReference type="InterPro" id="IPR045005">
    <property type="entry name" value="BPM1-6"/>
</dbReference>
<evidence type="ECO:0000313" key="3">
    <source>
        <dbReference type="EMBL" id="KAG0522556.1"/>
    </source>
</evidence>
<feature type="domain" description="MATH" evidence="2">
    <location>
        <begin position="29"/>
        <end position="175"/>
    </location>
</feature>
<dbReference type="InterPro" id="IPR008974">
    <property type="entry name" value="TRAF-like"/>
</dbReference>
<dbReference type="PANTHER" id="PTHR26379">
    <property type="entry name" value="BTB/POZ AND MATH DOMAIN-CONTAINING PROTEIN 1"/>
    <property type="match status" value="1"/>
</dbReference>
<dbReference type="Proteomes" id="UP000807115">
    <property type="component" value="Chromosome 7"/>
</dbReference>
<dbReference type="AlphaFoldDB" id="A0A921QJ39"/>
<dbReference type="OrthoDB" id="691578at2759"/>
<dbReference type="PROSITE" id="PS50144">
    <property type="entry name" value="MATH"/>
    <property type="match status" value="1"/>
</dbReference>
<dbReference type="Gene3D" id="2.60.210.10">
    <property type="entry name" value="Apoptosis, Tumor Necrosis Factor Receptor Associated Protein 2, Chain A"/>
    <property type="match status" value="1"/>
</dbReference>
<dbReference type="KEGG" id="sbi:8067858"/>
<sequence length="252" mass="27211">MSSVPPLLSAPGAGKPSRSASAVVAKATRGFQVFCIDGYSWTKALPGGERITSEPFNVGGRLWHIDYYPNGTDASNDSAGSIAVYLRLQNTYRNEERVRAQYKFSLLDLAGNEAYELPAETGIFRTTVGRNPHTSGEECLGDTGCGYAGFITKEDLEKRRDSLLKEDCLAIRCDVGVTEVTAAMAVGPKNVRVRPATMINYGGGGGYGYGYGYAGGAESPDEEDDGGSHKGRRGEPDDKEYIRRCLSAQRRK</sequence>
<evidence type="ECO:0000256" key="1">
    <source>
        <dbReference type="SAM" id="MobiDB-lite"/>
    </source>
</evidence>
<feature type="compositionally biased region" description="Basic and acidic residues" evidence="1">
    <location>
        <begin position="233"/>
        <end position="243"/>
    </location>
</feature>
<dbReference type="PANTHER" id="PTHR26379:SF282">
    <property type="entry name" value="OS04G0433000 PROTEIN"/>
    <property type="match status" value="1"/>
</dbReference>
<reference evidence="3" key="2">
    <citation type="submission" date="2020-10" db="EMBL/GenBank/DDBJ databases">
        <authorList>
            <person name="Cooper E.A."/>
            <person name="Brenton Z.W."/>
            <person name="Flinn B.S."/>
            <person name="Jenkins J."/>
            <person name="Shu S."/>
            <person name="Flowers D."/>
            <person name="Luo F."/>
            <person name="Wang Y."/>
            <person name="Xia P."/>
            <person name="Barry K."/>
            <person name="Daum C."/>
            <person name="Lipzen A."/>
            <person name="Yoshinaga Y."/>
            <person name="Schmutz J."/>
            <person name="Saski C."/>
            <person name="Vermerris W."/>
            <person name="Kresovich S."/>
        </authorList>
    </citation>
    <scope>NUCLEOTIDE SEQUENCE</scope>
</reference>
<name>A0A921QJ39_SORBI</name>
<reference evidence="3" key="1">
    <citation type="journal article" date="2019" name="BMC Genomics">
        <title>A new reference genome for Sorghum bicolor reveals high levels of sequence similarity between sweet and grain genotypes: implications for the genetics of sugar metabolism.</title>
        <authorList>
            <person name="Cooper E.A."/>
            <person name="Brenton Z.W."/>
            <person name="Flinn B.S."/>
            <person name="Jenkins J."/>
            <person name="Shu S."/>
            <person name="Flowers D."/>
            <person name="Luo F."/>
            <person name="Wang Y."/>
            <person name="Xia P."/>
            <person name="Barry K."/>
            <person name="Daum C."/>
            <person name="Lipzen A."/>
            <person name="Yoshinaga Y."/>
            <person name="Schmutz J."/>
            <person name="Saski C."/>
            <person name="Vermerris W."/>
            <person name="Kresovich S."/>
        </authorList>
    </citation>
    <scope>NUCLEOTIDE SEQUENCE</scope>
</reference>
<dbReference type="OMA" id="IMPRHDY"/>
<dbReference type="CDD" id="cd00121">
    <property type="entry name" value="MATH"/>
    <property type="match status" value="1"/>
</dbReference>
<organism evidence="3 4">
    <name type="scientific">Sorghum bicolor</name>
    <name type="common">Sorghum</name>
    <name type="synonym">Sorghum vulgare</name>
    <dbReference type="NCBI Taxonomy" id="4558"/>
    <lineage>
        <taxon>Eukaryota</taxon>
        <taxon>Viridiplantae</taxon>
        <taxon>Streptophyta</taxon>
        <taxon>Embryophyta</taxon>
        <taxon>Tracheophyta</taxon>
        <taxon>Spermatophyta</taxon>
        <taxon>Magnoliopsida</taxon>
        <taxon>Liliopsida</taxon>
        <taxon>Poales</taxon>
        <taxon>Poaceae</taxon>
        <taxon>PACMAD clade</taxon>
        <taxon>Panicoideae</taxon>
        <taxon>Andropogonodae</taxon>
        <taxon>Andropogoneae</taxon>
        <taxon>Sorghinae</taxon>
        <taxon>Sorghum</taxon>
    </lineage>
</organism>
<evidence type="ECO:0000259" key="2">
    <source>
        <dbReference type="PROSITE" id="PS50144"/>
    </source>
</evidence>
<proteinExistence type="predicted"/>
<dbReference type="GO" id="GO:0016567">
    <property type="term" value="P:protein ubiquitination"/>
    <property type="evidence" value="ECO:0007669"/>
    <property type="project" value="InterPro"/>
</dbReference>
<dbReference type="InterPro" id="IPR002083">
    <property type="entry name" value="MATH/TRAF_dom"/>
</dbReference>
<evidence type="ECO:0000313" key="4">
    <source>
        <dbReference type="Proteomes" id="UP000807115"/>
    </source>
</evidence>
<protein>
    <recommendedName>
        <fullName evidence="2">MATH domain-containing protein</fullName>
    </recommendedName>
</protein>
<comment type="caution">
    <text evidence="3">The sequence shown here is derived from an EMBL/GenBank/DDBJ whole genome shotgun (WGS) entry which is preliminary data.</text>
</comment>
<dbReference type="Pfam" id="PF22486">
    <property type="entry name" value="MATH_2"/>
    <property type="match status" value="1"/>
</dbReference>
<gene>
    <name evidence="3" type="ORF">BDA96_07G047500</name>
</gene>
<dbReference type="SUPFAM" id="SSF49599">
    <property type="entry name" value="TRAF domain-like"/>
    <property type="match status" value="1"/>
</dbReference>